<keyword evidence="1" id="KW-0812">Transmembrane</keyword>
<sequence>MRDFLRGIVNVVKFIFGAIAIALLIGVVIGMLIGGMCAL</sequence>
<protein>
    <submittedName>
        <fullName evidence="2">Uncharacterized protein</fullName>
    </submittedName>
</protein>
<feature type="transmembrane region" description="Helical" evidence="1">
    <location>
        <begin position="12"/>
        <end position="33"/>
    </location>
</feature>
<keyword evidence="1" id="KW-1133">Transmembrane helix</keyword>
<organism evidence="2">
    <name type="scientific">Siphoviridae sp. ctWT735</name>
    <dbReference type="NCBI Taxonomy" id="2825538"/>
    <lineage>
        <taxon>Viruses</taxon>
        <taxon>Duplodnaviria</taxon>
        <taxon>Heunggongvirae</taxon>
        <taxon>Uroviricota</taxon>
        <taxon>Caudoviricetes</taxon>
    </lineage>
</organism>
<evidence type="ECO:0000313" key="2">
    <source>
        <dbReference type="EMBL" id="DAF85801.1"/>
    </source>
</evidence>
<name>A0A8S5TUB2_9CAUD</name>
<evidence type="ECO:0000256" key="1">
    <source>
        <dbReference type="SAM" id="Phobius"/>
    </source>
</evidence>
<reference evidence="2" key="1">
    <citation type="journal article" date="2021" name="Proc. Natl. Acad. Sci. U.S.A.">
        <title>A Catalog of Tens of Thousands of Viruses from Human Metagenomes Reveals Hidden Associations with Chronic Diseases.</title>
        <authorList>
            <person name="Tisza M.J."/>
            <person name="Buck C.B."/>
        </authorList>
    </citation>
    <scope>NUCLEOTIDE SEQUENCE</scope>
    <source>
        <strain evidence="2">CtWT735</strain>
    </source>
</reference>
<dbReference type="EMBL" id="BK015930">
    <property type="protein sequence ID" value="DAF85801.1"/>
    <property type="molecule type" value="Genomic_DNA"/>
</dbReference>
<keyword evidence="1" id="KW-0472">Membrane</keyword>
<proteinExistence type="predicted"/>
<accession>A0A8S5TUB2</accession>